<gene>
    <name evidence="1" type="ORF">CEE60_07775</name>
</gene>
<dbReference type="EMBL" id="NIVS01000019">
    <property type="protein sequence ID" value="OWQ54292.1"/>
    <property type="molecule type" value="Genomic_DNA"/>
</dbReference>
<accession>A0A246HNB6</accession>
<proteinExistence type="predicted"/>
<name>A0A246HNB6_STEMA</name>
<dbReference type="InterPro" id="IPR025737">
    <property type="entry name" value="FApF"/>
</dbReference>
<dbReference type="AlphaFoldDB" id="A0A246HNB6"/>
<dbReference type="Proteomes" id="UP000198157">
    <property type="component" value="Unassembled WGS sequence"/>
</dbReference>
<reference evidence="1 2" key="1">
    <citation type="submission" date="2017-06" db="EMBL/GenBank/DDBJ databases">
        <authorList>
            <person name="Kim H.J."/>
            <person name="Triplett B.A."/>
        </authorList>
    </citation>
    <scope>NUCLEOTIDE SEQUENCE [LARGE SCALE GENOMIC DNA]</scope>
    <source>
        <strain evidence="1 2">13146</strain>
    </source>
</reference>
<evidence type="ECO:0000313" key="2">
    <source>
        <dbReference type="Proteomes" id="UP000198157"/>
    </source>
</evidence>
<sequence>MNTPAPTTPRSLPRGPLAVILGGLLALGSAPVAATEGALGRSITGMQITSYAGVIPHEPGMQWSLSYIRYNGKISGNRPAPIAGQISLGLEADVNLTAATGVYVWPTKAGRWNFASMLTVPYIDAEVTANLAGPLGNRFQTKDHASNLFDVYFAPVIAGFHISEVQHLSFGVYVYAPTAKYDPNRLANPGMNIWTFSPSVGYTHLFQKGTLEFSVLGATDWYTRNDDTDYKNGVVARADLLLVKRTASGWGFGAAGGWIQQLQDDKGDTADRLDGFKGRSFGIGPVLTYGKKWPGGEHLDVSFRYVGEFSVKNRFEGDPWSLSISGGF</sequence>
<dbReference type="OrthoDB" id="8639774at2"/>
<protein>
    <submittedName>
        <fullName evidence="1">Phenol degradation protein meta</fullName>
    </submittedName>
</protein>
<dbReference type="Pfam" id="PF13557">
    <property type="entry name" value="Phenol_MetA_deg"/>
    <property type="match status" value="1"/>
</dbReference>
<comment type="caution">
    <text evidence="1">The sequence shown here is derived from an EMBL/GenBank/DDBJ whole genome shotgun (WGS) entry which is preliminary data.</text>
</comment>
<evidence type="ECO:0000313" key="1">
    <source>
        <dbReference type="EMBL" id="OWQ54292.1"/>
    </source>
</evidence>
<organism evidence="1 2">
    <name type="scientific">Stenotrophomonas maltophilia</name>
    <name type="common">Pseudomonas maltophilia</name>
    <name type="synonym">Xanthomonas maltophilia</name>
    <dbReference type="NCBI Taxonomy" id="40324"/>
    <lineage>
        <taxon>Bacteria</taxon>
        <taxon>Pseudomonadati</taxon>
        <taxon>Pseudomonadota</taxon>
        <taxon>Gammaproteobacteria</taxon>
        <taxon>Lysobacterales</taxon>
        <taxon>Lysobacteraceae</taxon>
        <taxon>Stenotrophomonas</taxon>
        <taxon>Stenotrophomonas maltophilia group</taxon>
    </lineage>
</organism>